<keyword evidence="2" id="KW-1185">Reference proteome</keyword>
<organism evidence="1 2">
    <name type="scientific">Corynebacterium curieae</name>
    <dbReference type="NCBI Taxonomy" id="2913500"/>
    <lineage>
        <taxon>Bacteria</taxon>
        <taxon>Bacillati</taxon>
        <taxon>Actinomycetota</taxon>
        <taxon>Actinomycetes</taxon>
        <taxon>Mycobacteriales</taxon>
        <taxon>Corynebacteriaceae</taxon>
        <taxon>Corynebacterium</taxon>
    </lineage>
</organism>
<name>A0ABU3W698_9CORY</name>
<proteinExistence type="predicted"/>
<gene>
    <name evidence="1" type="ORF">RAE13_04005</name>
</gene>
<dbReference type="Pfam" id="PF13481">
    <property type="entry name" value="AAA_25"/>
    <property type="match status" value="1"/>
</dbReference>
<protein>
    <submittedName>
        <fullName evidence="1">AAA family ATPase</fullName>
    </submittedName>
</protein>
<evidence type="ECO:0000313" key="1">
    <source>
        <dbReference type="EMBL" id="MDV2423580.1"/>
    </source>
</evidence>
<reference evidence="1 2" key="1">
    <citation type="submission" date="2023-08" db="EMBL/GenBank/DDBJ databases">
        <title>Genomic characterization of the C. tuberculostearicum species complex, a ubiquitous member of the human skin microbiome.</title>
        <authorList>
            <person name="Ahmed N."/>
            <person name="Deming C."/>
            <person name="Conlan S."/>
            <person name="Segre J."/>
        </authorList>
    </citation>
    <scope>NUCLEOTIDE SEQUENCE [LARGE SCALE GENOMIC DNA]</scope>
    <source>
        <strain evidence="1 2">CTNIH19</strain>
    </source>
</reference>
<accession>A0ABU3W698</accession>
<dbReference type="Gene3D" id="3.40.50.300">
    <property type="entry name" value="P-loop containing nucleotide triphosphate hydrolases"/>
    <property type="match status" value="1"/>
</dbReference>
<evidence type="ECO:0000313" key="2">
    <source>
        <dbReference type="Proteomes" id="UP001185631"/>
    </source>
</evidence>
<dbReference type="EMBL" id="JAVBID010000004">
    <property type="protein sequence ID" value="MDV2423580.1"/>
    <property type="molecule type" value="Genomic_DNA"/>
</dbReference>
<dbReference type="SUPFAM" id="SSF52540">
    <property type="entry name" value="P-loop containing nucleoside triphosphate hydrolases"/>
    <property type="match status" value="1"/>
</dbReference>
<comment type="caution">
    <text evidence="1">The sequence shown here is derived from an EMBL/GenBank/DDBJ whole genome shotgun (WGS) entry which is preliminary data.</text>
</comment>
<dbReference type="InterPro" id="IPR027417">
    <property type="entry name" value="P-loop_NTPase"/>
</dbReference>
<dbReference type="RefSeq" id="WP_316986969.1">
    <property type="nucleotide sequence ID" value="NZ_JAVBID010000004.1"/>
</dbReference>
<sequence length="333" mass="36493">MEQSLFDTPEVLRDILGIVKDEDLDLPTQADNWLIPGVVCTTNTVVYGQASAGKSMIISNIIASLFDGRDFFDIQPAQSGLKGLVICSDAKAEFEYKQRLHNINATGAVEYMADAGVITPGQWGMITEAVRYIGYDYVIIDHATGVVDGDVIAREPWQRFWQEHVRSLNVPTIVVAHSSDSAFQGQVSHRPMGNSGVTQFSRCEVEVFTKGNTKFASEPLRELRTKSRYGQGVVRNFRIVDPGIIVGEEQAEKPTPKQRDNETLDKNARIARLAARSKASTVTGVAEEIASEVGTSARTLSARKLPELVSIGLLVKNQNKTNGVYSPGPKLKI</sequence>
<dbReference type="Proteomes" id="UP001185631">
    <property type="component" value="Unassembled WGS sequence"/>
</dbReference>